<dbReference type="Proteomes" id="UP001156627">
    <property type="component" value="Unassembled WGS sequence"/>
</dbReference>
<proteinExistence type="inferred from homology"/>
<dbReference type="EMBL" id="BSOA01000029">
    <property type="protein sequence ID" value="GLQ89189.1"/>
    <property type="molecule type" value="Genomic_DNA"/>
</dbReference>
<dbReference type="RefSeq" id="WP_284332623.1">
    <property type="nucleotide sequence ID" value="NZ_BSOA01000029.1"/>
</dbReference>
<gene>
    <name evidence="3" type="ORF">GCM10007898_27610</name>
</gene>
<name>A0ABQ5XC17_9GAMM</name>
<dbReference type="Pfam" id="PF08327">
    <property type="entry name" value="AHSA1"/>
    <property type="match status" value="1"/>
</dbReference>
<protein>
    <submittedName>
        <fullName evidence="3">ATPase</fullName>
    </submittedName>
</protein>
<dbReference type="InterPro" id="IPR023393">
    <property type="entry name" value="START-like_dom_sf"/>
</dbReference>
<dbReference type="SUPFAM" id="SSF55961">
    <property type="entry name" value="Bet v1-like"/>
    <property type="match status" value="1"/>
</dbReference>
<evidence type="ECO:0000313" key="4">
    <source>
        <dbReference type="Proteomes" id="UP001156627"/>
    </source>
</evidence>
<reference evidence="4" key="1">
    <citation type="journal article" date="2019" name="Int. J. Syst. Evol. Microbiol.">
        <title>The Global Catalogue of Microorganisms (GCM) 10K type strain sequencing project: providing services to taxonomists for standard genome sequencing and annotation.</title>
        <authorList>
            <consortium name="The Broad Institute Genomics Platform"/>
            <consortium name="The Broad Institute Genome Sequencing Center for Infectious Disease"/>
            <person name="Wu L."/>
            <person name="Ma J."/>
        </authorList>
    </citation>
    <scope>NUCLEOTIDE SEQUENCE [LARGE SCALE GENOMIC DNA]</scope>
    <source>
        <strain evidence="4">NBRC 111981</strain>
    </source>
</reference>
<keyword evidence="4" id="KW-1185">Reference proteome</keyword>
<comment type="similarity">
    <text evidence="1">Belongs to the AHA1 family.</text>
</comment>
<evidence type="ECO:0000313" key="3">
    <source>
        <dbReference type="EMBL" id="GLQ89189.1"/>
    </source>
</evidence>
<sequence length="181" mass="20377">MNDYGVVTEPTSIRFERLLPGPIERVWSYLTDSDKRGQWFSSGLIEPRVGGKTEHVFNNSRLTHDNTPPPEKYAQHAGEIRMYGRVLAYEPPRLLAYTFGSEADGDAGSEVRFELTPRGDQVLLVLTHTRLASYDALIGVAGGWHTHLGILADRLSGREPQPFWATHARMESEYQGRIPRA</sequence>
<dbReference type="CDD" id="cd08899">
    <property type="entry name" value="SRPBCC_CalC_Aha1-like_6"/>
    <property type="match status" value="1"/>
</dbReference>
<evidence type="ECO:0000256" key="1">
    <source>
        <dbReference type="ARBA" id="ARBA00006817"/>
    </source>
</evidence>
<dbReference type="InterPro" id="IPR013538">
    <property type="entry name" value="ASHA1/2-like_C"/>
</dbReference>
<organism evidence="3 4">
    <name type="scientific">Dyella flagellata</name>
    <dbReference type="NCBI Taxonomy" id="1867833"/>
    <lineage>
        <taxon>Bacteria</taxon>
        <taxon>Pseudomonadati</taxon>
        <taxon>Pseudomonadota</taxon>
        <taxon>Gammaproteobacteria</taxon>
        <taxon>Lysobacterales</taxon>
        <taxon>Rhodanobacteraceae</taxon>
        <taxon>Dyella</taxon>
    </lineage>
</organism>
<accession>A0ABQ5XC17</accession>
<evidence type="ECO:0000259" key="2">
    <source>
        <dbReference type="Pfam" id="PF08327"/>
    </source>
</evidence>
<feature type="domain" description="Activator of Hsp90 ATPase homologue 1/2-like C-terminal" evidence="2">
    <location>
        <begin position="22"/>
        <end position="155"/>
    </location>
</feature>
<comment type="caution">
    <text evidence="3">The sequence shown here is derived from an EMBL/GenBank/DDBJ whole genome shotgun (WGS) entry which is preliminary data.</text>
</comment>
<dbReference type="Gene3D" id="3.30.530.20">
    <property type="match status" value="1"/>
</dbReference>